<dbReference type="InterPro" id="IPR036249">
    <property type="entry name" value="Thioredoxin-like_sf"/>
</dbReference>
<dbReference type="CDD" id="cd00570">
    <property type="entry name" value="GST_N_family"/>
    <property type="match status" value="1"/>
</dbReference>
<reference evidence="2" key="1">
    <citation type="submission" date="2022-10" db="EMBL/GenBank/DDBJ databases">
        <title>Determination and structural analysis of whole genome sequence of Sarocladium strictum F4-1.</title>
        <authorList>
            <person name="Hu L."/>
            <person name="Jiang Y."/>
        </authorList>
    </citation>
    <scope>NUCLEOTIDE SEQUENCE</scope>
    <source>
        <strain evidence="2">F4-1</strain>
    </source>
</reference>
<dbReference type="SUPFAM" id="SSF52833">
    <property type="entry name" value="Thioredoxin-like"/>
    <property type="match status" value="1"/>
</dbReference>
<evidence type="ECO:0000313" key="2">
    <source>
        <dbReference type="EMBL" id="KAK0390937.1"/>
    </source>
</evidence>
<dbReference type="Pfam" id="PF13417">
    <property type="entry name" value="GST_N_3"/>
    <property type="match status" value="1"/>
</dbReference>
<name>A0AA39GP27_SARSR</name>
<dbReference type="InterPro" id="IPR004045">
    <property type="entry name" value="Glutathione_S-Trfase_N"/>
</dbReference>
<accession>A0AA39GP27</accession>
<evidence type="ECO:0000313" key="3">
    <source>
        <dbReference type="Proteomes" id="UP001175261"/>
    </source>
</evidence>
<sequence length="271" mass="30509">MASQDTVYTLHYFPFSLYSIMARFGFEIAASLGPETSPKYQLKLVNLHEDEEVSEAYLTEVNSKGQVPALTSPSLPAPITDSRDISEWLCHQQPLLVPSEHRQTIERLIDALYSFHAMAVSVPEQDRIHGVPNTAAAMLERSDISEKHRRALEMKSVFHDTNHCRTLEPDNIEQAEALCRAFTSSLEEILTAGERSESQRWLLDGPTIIDAHAVPMISRLLERERTDLVPASVAAYAKGVMKSKEWQRTTHGRGTVFIGSRYGHVRDLQPL</sequence>
<organism evidence="2 3">
    <name type="scientific">Sarocladium strictum</name>
    <name type="common">Black bundle disease fungus</name>
    <name type="synonym">Acremonium strictum</name>
    <dbReference type="NCBI Taxonomy" id="5046"/>
    <lineage>
        <taxon>Eukaryota</taxon>
        <taxon>Fungi</taxon>
        <taxon>Dikarya</taxon>
        <taxon>Ascomycota</taxon>
        <taxon>Pezizomycotina</taxon>
        <taxon>Sordariomycetes</taxon>
        <taxon>Hypocreomycetidae</taxon>
        <taxon>Hypocreales</taxon>
        <taxon>Sarocladiaceae</taxon>
        <taxon>Sarocladium</taxon>
    </lineage>
</organism>
<feature type="domain" description="GST N-terminal" evidence="1">
    <location>
        <begin position="6"/>
        <end position="97"/>
    </location>
</feature>
<dbReference type="EMBL" id="JAPDFR010000001">
    <property type="protein sequence ID" value="KAK0390937.1"/>
    <property type="molecule type" value="Genomic_DNA"/>
</dbReference>
<comment type="caution">
    <text evidence="2">The sequence shown here is derived from an EMBL/GenBank/DDBJ whole genome shotgun (WGS) entry which is preliminary data.</text>
</comment>
<dbReference type="Proteomes" id="UP001175261">
    <property type="component" value="Unassembled WGS sequence"/>
</dbReference>
<keyword evidence="3" id="KW-1185">Reference proteome</keyword>
<proteinExistence type="predicted"/>
<dbReference type="AlphaFoldDB" id="A0AA39GP27"/>
<gene>
    <name evidence="2" type="ORF">NLU13_0440</name>
</gene>
<protein>
    <recommendedName>
        <fullName evidence="1">GST N-terminal domain-containing protein</fullName>
    </recommendedName>
</protein>
<evidence type="ECO:0000259" key="1">
    <source>
        <dbReference type="PROSITE" id="PS50404"/>
    </source>
</evidence>
<dbReference type="PROSITE" id="PS50404">
    <property type="entry name" value="GST_NTER"/>
    <property type="match status" value="1"/>
</dbReference>
<dbReference type="Gene3D" id="3.40.30.10">
    <property type="entry name" value="Glutaredoxin"/>
    <property type="match status" value="1"/>
</dbReference>
<dbReference type="Gene3D" id="1.20.1050.10">
    <property type="match status" value="1"/>
</dbReference>